<dbReference type="Proteomes" id="UP000199093">
    <property type="component" value="Unassembled WGS sequence"/>
</dbReference>
<name>A0A1G8ULW5_9RHOB</name>
<protein>
    <recommendedName>
        <fullName evidence="4">Flagellar protein FliL</fullName>
    </recommendedName>
</protein>
<evidence type="ECO:0000256" key="1">
    <source>
        <dbReference type="SAM" id="MobiDB-lite"/>
    </source>
</evidence>
<dbReference type="STRING" id="555512.SAMN04487993_104418"/>
<dbReference type="AlphaFoldDB" id="A0A1G8ULW5"/>
<keyword evidence="3" id="KW-1185">Reference proteome</keyword>
<evidence type="ECO:0000313" key="3">
    <source>
        <dbReference type="Proteomes" id="UP000199093"/>
    </source>
</evidence>
<feature type="region of interest" description="Disordered" evidence="1">
    <location>
        <begin position="30"/>
        <end position="69"/>
    </location>
</feature>
<gene>
    <name evidence="2" type="ORF">SAMN04487993_104418</name>
</gene>
<proteinExistence type="predicted"/>
<evidence type="ECO:0008006" key="4">
    <source>
        <dbReference type="Google" id="ProtNLM"/>
    </source>
</evidence>
<feature type="compositionally biased region" description="Basic and acidic residues" evidence="1">
    <location>
        <begin position="42"/>
        <end position="66"/>
    </location>
</feature>
<dbReference type="OrthoDB" id="7864548at2"/>
<reference evidence="3" key="1">
    <citation type="submission" date="2016-10" db="EMBL/GenBank/DDBJ databases">
        <authorList>
            <person name="Varghese N."/>
            <person name="Submissions S."/>
        </authorList>
    </citation>
    <scope>NUCLEOTIDE SEQUENCE [LARGE SCALE GENOMIC DNA]</scope>
    <source>
        <strain evidence="3">DSM 26424</strain>
    </source>
</reference>
<dbReference type="RefSeq" id="WP_089852374.1">
    <property type="nucleotide sequence ID" value="NZ_FNEJ01000044.1"/>
</dbReference>
<organism evidence="2 3">
    <name type="scientific">Salipiger marinus</name>
    <dbReference type="NCBI Taxonomy" id="555512"/>
    <lineage>
        <taxon>Bacteria</taxon>
        <taxon>Pseudomonadati</taxon>
        <taxon>Pseudomonadota</taxon>
        <taxon>Alphaproteobacteria</taxon>
        <taxon>Rhodobacterales</taxon>
        <taxon>Roseobacteraceae</taxon>
        <taxon>Salipiger</taxon>
    </lineage>
</organism>
<evidence type="ECO:0000313" key="2">
    <source>
        <dbReference type="EMBL" id="SDJ54802.1"/>
    </source>
</evidence>
<sequence length="177" mass="18793">MKKLLPVLLALFGTGAGIGAGLMLAPAPPMEEATEVEPATGEEGHAEDSHAAPPAKEDAHAEDGHAAEGTTSEFVKLSNQFIIPVVGQQRVSALVVLTISIEATAGSTEVIYAQEPKLRDAFLRALFDHANIGGFDGNFTEAHRMDVLRRILFESARNALGPRVIDVLVTDIARQDS</sequence>
<dbReference type="EMBL" id="FNEJ01000044">
    <property type="protein sequence ID" value="SDJ54802.1"/>
    <property type="molecule type" value="Genomic_DNA"/>
</dbReference>
<accession>A0A1G8ULW5</accession>